<evidence type="ECO:0000256" key="2">
    <source>
        <dbReference type="ARBA" id="ARBA00001936"/>
    </source>
</evidence>
<dbReference type="InterPro" id="IPR036890">
    <property type="entry name" value="HATPase_C_sf"/>
</dbReference>
<evidence type="ECO:0000256" key="13">
    <source>
        <dbReference type="ARBA" id="ARBA00022840"/>
    </source>
</evidence>
<evidence type="ECO:0000256" key="19">
    <source>
        <dbReference type="ARBA" id="ARBA00023026"/>
    </source>
</evidence>
<dbReference type="InterPro" id="IPR050980">
    <property type="entry name" value="2C_sensor_his_kinase"/>
</dbReference>
<dbReference type="InterPro" id="IPR004358">
    <property type="entry name" value="Sig_transdc_His_kin-like_C"/>
</dbReference>
<evidence type="ECO:0000256" key="5">
    <source>
        <dbReference type="ARBA" id="ARBA00012438"/>
    </source>
</evidence>
<dbReference type="PROSITE" id="PS50109">
    <property type="entry name" value="HIS_KIN"/>
    <property type="match status" value="1"/>
</dbReference>
<dbReference type="GO" id="GO:0005886">
    <property type="term" value="C:plasma membrane"/>
    <property type="evidence" value="ECO:0007669"/>
    <property type="project" value="UniProtKB-SubCell"/>
</dbReference>
<evidence type="ECO:0000256" key="22">
    <source>
        <dbReference type="ARBA" id="ARBA00041776"/>
    </source>
</evidence>
<evidence type="ECO:0000259" key="24">
    <source>
        <dbReference type="PROSITE" id="PS50109"/>
    </source>
</evidence>
<sequence>MTVPPGLAWLWRVLRPLDPLRSIRAKLGLLVVLSVGISTGLIIFGLRSGARFRWVTIASALACILLMLLLTHGLTQPLRQMTEAARAMASGDYTRRVRPRSRDEVGELAATFNRMAEDLQSVDQHRRELVANVSHELRTPVAALRAVLENVVDGVTRPDDATMQIALAQTERLGRLVTQLLDLSRVDSGAVPLALERFEVREFLQEAARQAVVREEARRRPDPESPGSPAVLTALRARVEVRVTPHDLTALADRERLHQVIANLLDNAHRHSPEGGLIRVEAERVGAGPLVLRVQDDGPGIPPEERTRVFERFTRGATATAAGPGSDGGTGLGLAIARWVVELHGGRISVAETTVGCCIRVELPRA</sequence>
<evidence type="ECO:0000313" key="27">
    <source>
        <dbReference type="Proteomes" id="UP000567795"/>
    </source>
</evidence>
<dbReference type="SMART" id="SM00388">
    <property type="entry name" value="HisKA"/>
    <property type="match status" value="1"/>
</dbReference>
<dbReference type="PANTHER" id="PTHR44936:SF9">
    <property type="entry name" value="SENSOR PROTEIN CREC"/>
    <property type="match status" value="1"/>
</dbReference>
<evidence type="ECO:0000256" key="16">
    <source>
        <dbReference type="ARBA" id="ARBA00022989"/>
    </source>
</evidence>
<dbReference type="SUPFAM" id="SSF55874">
    <property type="entry name" value="ATPase domain of HSP90 chaperone/DNA topoisomerase II/histidine kinase"/>
    <property type="match status" value="1"/>
</dbReference>
<evidence type="ECO:0000256" key="12">
    <source>
        <dbReference type="ARBA" id="ARBA00022801"/>
    </source>
</evidence>
<dbReference type="GO" id="GO:0004721">
    <property type="term" value="F:phosphoprotein phosphatase activity"/>
    <property type="evidence" value="ECO:0007669"/>
    <property type="project" value="UniProtKB-KW"/>
</dbReference>
<dbReference type="EMBL" id="JACBZD010000001">
    <property type="protein sequence ID" value="NYI06334.1"/>
    <property type="molecule type" value="Genomic_DNA"/>
</dbReference>
<dbReference type="CDD" id="cd00082">
    <property type="entry name" value="HisKA"/>
    <property type="match status" value="1"/>
</dbReference>
<keyword evidence="27" id="KW-1185">Reference proteome</keyword>
<dbReference type="PROSITE" id="PS50885">
    <property type="entry name" value="HAMP"/>
    <property type="match status" value="1"/>
</dbReference>
<evidence type="ECO:0000256" key="15">
    <source>
        <dbReference type="ARBA" id="ARBA00022912"/>
    </source>
</evidence>
<dbReference type="CDD" id="cd06225">
    <property type="entry name" value="HAMP"/>
    <property type="match status" value="1"/>
</dbReference>
<dbReference type="PANTHER" id="PTHR44936">
    <property type="entry name" value="SENSOR PROTEIN CREC"/>
    <property type="match status" value="1"/>
</dbReference>
<dbReference type="SUPFAM" id="SSF158472">
    <property type="entry name" value="HAMP domain-like"/>
    <property type="match status" value="1"/>
</dbReference>
<evidence type="ECO:0000256" key="3">
    <source>
        <dbReference type="ARBA" id="ARBA00001946"/>
    </source>
</evidence>
<keyword evidence="13" id="KW-0067">ATP-binding</keyword>
<dbReference type="FunFam" id="1.10.287.130:FF:000001">
    <property type="entry name" value="Two-component sensor histidine kinase"/>
    <property type="match status" value="1"/>
</dbReference>
<dbReference type="InterPro" id="IPR003661">
    <property type="entry name" value="HisK_dim/P_dom"/>
</dbReference>
<dbReference type="SMART" id="SM00304">
    <property type="entry name" value="HAMP"/>
    <property type="match status" value="1"/>
</dbReference>
<feature type="domain" description="HAMP" evidence="25">
    <location>
        <begin position="72"/>
        <end position="124"/>
    </location>
</feature>
<comment type="cofactor">
    <cofactor evidence="3">
        <name>Mg(2+)</name>
        <dbReference type="ChEBI" id="CHEBI:18420"/>
    </cofactor>
</comment>
<keyword evidence="20" id="KW-0464">Manganese</keyword>
<dbReference type="SMART" id="SM00387">
    <property type="entry name" value="HATPase_c"/>
    <property type="match status" value="1"/>
</dbReference>
<feature type="transmembrane region" description="Helical" evidence="23">
    <location>
        <begin position="52"/>
        <end position="71"/>
    </location>
</feature>
<keyword evidence="17" id="KW-0902">Two-component regulatory system</keyword>
<evidence type="ECO:0000256" key="1">
    <source>
        <dbReference type="ARBA" id="ARBA00000085"/>
    </source>
</evidence>
<dbReference type="EC" id="2.7.13.3" evidence="5"/>
<dbReference type="InterPro" id="IPR003660">
    <property type="entry name" value="HAMP_dom"/>
</dbReference>
<evidence type="ECO:0000256" key="18">
    <source>
        <dbReference type="ARBA" id="ARBA00023016"/>
    </source>
</evidence>
<evidence type="ECO:0000256" key="11">
    <source>
        <dbReference type="ARBA" id="ARBA00022777"/>
    </source>
</evidence>
<keyword evidence="19" id="KW-0843">Virulence</keyword>
<dbReference type="Proteomes" id="UP000567795">
    <property type="component" value="Unassembled WGS sequence"/>
</dbReference>
<comment type="cofactor">
    <cofactor evidence="2">
        <name>Mn(2+)</name>
        <dbReference type="ChEBI" id="CHEBI:29035"/>
    </cofactor>
</comment>
<name>A0A853A078_9ACTN</name>
<dbReference type="Pfam" id="PF00672">
    <property type="entry name" value="HAMP"/>
    <property type="match status" value="1"/>
</dbReference>
<feature type="domain" description="Histidine kinase" evidence="24">
    <location>
        <begin position="132"/>
        <end position="366"/>
    </location>
</feature>
<keyword evidence="18" id="KW-0346">Stress response</keyword>
<keyword evidence="16 23" id="KW-1133">Transmembrane helix</keyword>
<keyword evidence="14" id="KW-0460">Magnesium</keyword>
<dbReference type="InterPro" id="IPR005467">
    <property type="entry name" value="His_kinase_dom"/>
</dbReference>
<evidence type="ECO:0000256" key="21">
    <source>
        <dbReference type="ARBA" id="ARBA00040454"/>
    </source>
</evidence>
<dbReference type="Pfam" id="PF02518">
    <property type="entry name" value="HATPase_c"/>
    <property type="match status" value="1"/>
</dbReference>
<dbReference type="SUPFAM" id="SSF47384">
    <property type="entry name" value="Homodimeric domain of signal transducing histidine kinase"/>
    <property type="match status" value="1"/>
</dbReference>
<evidence type="ECO:0000256" key="8">
    <source>
        <dbReference type="ARBA" id="ARBA00022679"/>
    </source>
</evidence>
<keyword evidence="10" id="KW-0547">Nucleotide-binding</keyword>
<keyword evidence="23" id="KW-0472">Membrane</keyword>
<comment type="caution">
    <text evidence="26">The sequence shown here is derived from an EMBL/GenBank/DDBJ whole genome shotgun (WGS) entry which is preliminary data.</text>
</comment>
<feature type="transmembrane region" description="Helical" evidence="23">
    <location>
        <begin position="27"/>
        <end position="46"/>
    </location>
</feature>
<dbReference type="PRINTS" id="PR00344">
    <property type="entry name" value="BCTRLSENSOR"/>
</dbReference>
<dbReference type="Gene3D" id="6.10.340.10">
    <property type="match status" value="1"/>
</dbReference>
<proteinExistence type="predicted"/>
<comment type="subcellular location">
    <subcellularLocation>
        <location evidence="4">Cell membrane</location>
        <topology evidence="4">Multi-pass membrane protein</topology>
    </subcellularLocation>
</comment>
<evidence type="ECO:0000256" key="10">
    <source>
        <dbReference type="ARBA" id="ARBA00022741"/>
    </source>
</evidence>
<evidence type="ECO:0000256" key="9">
    <source>
        <dbReference type="ARBA" id="ARBA00022692"/>
    </source>
</evidence>
<comment type="catalytic activity">
    <reaction evidence="1">
        <text>ATP + protein L-histidine = ADP + protein N-phospho-L-histidine.</text>
        <dbReference type="EC" id="2.7.13.3"/>
    </reaction>
</comment>
<dbReference type="InterPro" id="IPR036097">
    <property type="entry name" value="HisK_dim/P_sf"/>
</dbReference>
<dbReference type="GO" id="GO:0005524">
    <property type="term" value="F:ATP binding"/>
    <property type="evidence" value="ECO:0007669"/>
    <property type="project" value="UniProtKB-KW"/>
</dbReference>
<evidence type="ECO:0000259" key="25">
    <source>
        <dbReference type="PROSITE" id="PS50885"/>
    </source>
</evidence>
<evidence type="ECO:0000256" key="7">
    <source>
        <dbReference type="ARBA" id="ARBA00022553"/>
    </source>
</evidence>
<accession>A0A853A078</accession>
<dbReference type="InterPro" id="IPR003594">
    <property type="entry name" value="HATPase_dom"/>
</dbReference>
<evidence type="ECO:0000313" key="26">
    <source>
        <dbReference type="EMBL" id="NYI06334.1"/>
    </source>
</evidence>
<evidence type="ECO:0000256" key="6">
    <source>
        <dbReference type="ARBA" id="ARBA00022475"/>
    </source>
</evidence>
<gene>
    <name evidence="26" type="ORF">FHU37_003277</name>
</gene>
<organism evidence="26 27">
    <name type="scientific">Allostreptomyces psammosilenae</name>
    <dbReference type="NCBI Taxonomy" id="1892865"/>
    <lineage>
        <taxon>Bacteria</taxon>
        <taxon>Bacillati</taxon>
        <taxon>Actinomycetota</taxon>
        <taxon>Actinomycetes</taxon>
        <taxon>Kitasatosporales</taxon>
        <taxon>Streptomycetaceae</taxon>
        <taxon>Allostreptomyces</taxon>
    </lineage>
</organism>
<keyword evidence="6" id="KW-1003">Cell membrane</keyword>
<reference evidence="26 27" key="1">
    <citation type="submission" date="2020-07" db="EMBL/GenBank/DDBJ databases">
        <title>Sequencing the genomes of 1000 actinobacteria strains.</title>
        <authorList>
            <person name="Klenk H.-P."/>
        </authorList>
    </citation>
    <scope>NUCLEOTIDE SEQUENCE [LARGE SCALE GENOMIC DNA]</scope>
    <source>
        <strain evidence="26 27">DSM 42178</strain>
    </source>
</reference>
<keyword evidence="12" id="KW-0378">Hydrolase</keyword>
<protein>
    <recommendedName>
        <fullName evidence="21">Signal transduction histidine-protein kinase/phosphatase MprB</fullName>
        <ecNumber evidence="5">2.7.13.3</ecNumber>
    </recommendedName>
    <alternativeName>
        <fullName evidence="22">Mycobacterial persistence regulator B</fullName>
    </alternativeName>
</protein>
<keyword evidence="15" id="KW-0904">Protein phosphatase</keyword>
<evidence type="ECO:0000256" key="4">
    <source>
        <dbReference type="ARBA" id="ARBA00004651"/>
    </source>
</evidence>
<dbReference type="CDD" id="cd00075">
    <property type="entry name" value="HATPase"/>
    <property type="match status" value="1"/>
</dbReference>
<dbReference type="Pfam" id="PF00512">
    <property type="entry name" value="HisKA"/>
    <property type="match status" value="1"/>
</dbReference>
<dbReference type="RefSeq" id="WP_312892636.1">
    <property type="nucleotide sequence ID" value="NZ_JACBZD010000001.1"/>
</dbReference>
<dbReference type="AlphaFoldDB" id="A0A853A078"/>
<dbReference type="Gene3D" id="1.10.287.130">
    <property type="match status" value="1"/>
</dbReference>
<evidence type="ECO:0000256" key="14">
    <source>
        <dbReference type="ARBA" id="ARBA00022842"/>
    </source>
</evidence>
<evidence type="ECO:0000256" key="17">
    <source>
        <dbReference type="ARBA" id="ARBA00023012"/>
    </source>
</evidence>
<keyword evidence="7" id="KW-0597">Phosphoprotein</keyword>
<dbReference type="GO" id="GO:0000155">
    <property type="term" value="F:phosphorelay sensor kinase activity"/>
    <property type="evidence" value="ECO:0007669"/>
    <property type="project" value="InterPro"/>
</dbReference>
<keyword evidence="8" id="KW-0808">Transferase</keyword>
<keyword evidence="11 26" id="KW-0418">Kinase</keyword>
<dbReference type="Gene3D" id="3.30.565.10">
    <property type="entry name" value="Histidine kinase-like ATPase, C-terminal domain"/>
    <property type="match status" value="1"/>
</dbReference>
<evidence type="ECO:0000256" key="23">
    <source>
        <dbReference type="SAM" id="Phobius"/>
    </source>
</evidence>
<evidence type="ECO:0000256" key="20">
    <source>
        <dbReference type="ARBA" id="ARBA00023211"/>
    </source>
</evidence>
<keyword evidence="9 23" id="KW-0812">Transmembrane</keyword>